<organism evidence="6 7">
    <name type="scientific">Mortierella isabellina</name>
    <name type="common">Filamentous fungus</name>
    <name type="synonym">Umbelopsis isabellina</name>
    <dbReference type="NCBI Taxonomy" id="91625"/>
    <lineage>
        <taxon>Eukaryota</taxon>
        <taxon>Fungi</taxon>
        <taxon>Fungi incertae sedis</taxon>
        <taxon>Mucoromycota</taxon>
        <taxon>Mucoromycotina</taxon>
        <taxon>Umbelopsidomycetes</taxon>
        <taxon>Umbelopsidales</taxon>
        <taxon>Umbelopsidaceae</taxon>
        <taxon>Umbelopsis</taxon>
    </lineage>
</organism>
<evidence type="ECO:0000256" key="3">
    <source>
        <dbReference type="RuleBase" id="RU365004"/>
    </source>
</evidence>
<dbReference type="PANTHER" id="PTHR14773:SF0">
    <property type="entry name" value="WD REPEAT-CONTAINING PROTEIN 76"/>
    <property type="match status" value="1"/>
</dbReference>
<dbReference type="Gene3D" id="1.10.10.60">
    <property type="entry name" value="Homeodomain-like"/>
    <property type="match status" value="1"/>
</dbReference>
<evidence type="ECO:0000259" key="5">
    <source>
        <dbReference type="PROSITE" id="PS50090"/>
    </source>
</evidence>
<keyword evidence="7" id="KW-1185">Reference proteome</keyword>
<evidence type="ECO:0000313" key="7">
    <source>
        <dbReference type="Proteomes" id="UP000654370"/>
    </source>
</evidence>
<dbReference type="InterPro" id="IPR001005">
    <property type="entry name" value="SANT/Myb"/>
</dbReference>
<evidence type="ECO:0000313" key="6">
    <source>
        <dbReference type="EMBL" id="KAG2183147.1"/>
    </source>
</evidence>
<dbReference type="EMBL" id="JAEPQZ010000003">
    <property type="protein sequence ID" value="KAG2183147.1"/>
    <property type="molecule type" value="Genomic_DNA"/>
</dbReference>
<keyword evidence="2" id="KW-0677">Repeat</keyword>
<keyword evidence="1 3" id="KW-0853">WD repeat</keyword>
<evidence type="ECO:0000256" key="1">
    <source>
        <dbReference type="ARBA" id="ARBA00022574"/>
    </source>
</evidence>
<evidence type="ECO:0000256" key="2">
    <source>
        <dbReference type="ARBA" id="ARBA00022737"/>
    </source>
</evidence>
<name>A0A8H7PZ74_MORIS</name>
<comment type="similarity">
    <text evidence="3">Belongs to the WD repeat DDB2/WDR76 family.</text>
</comment>
<accession>A0A8H7PZ74</accession>
<dbReference type="AlphaFoldDB" id="A0A8H7PZ74"/>
<sequence length="284" mass="32680">MNEYEEKRLQNIERNRQLLQQLDIMRVKEQVYEEPPSVSSKRRIVEKAKDTIGKPKKQKPELPQRKSTRLRGMPAPETQIETDKENHVVIATAEEPVDDDLWDGKLLSADEYFKADIQKDAIRTDGHFGGWLSGELMQKYGFEANAADCWEKNGGGKFSYKDPLGTGKKTGKGSRTSAKAVAQMMWKKNPNMYFYRHNEPGVEQWTGDWTEEEKNIFLKLAKEHGCGDKWGIFASYIPHRVGYQCSNFYRSEIIPNGLIFDDNYKFTPSGRPVYVGSHRSSRSD</sequence>
<dbReference type="PANTHER" id="PTHR14773">
    <property type="entry name" value="WD REPEAT-CONTAINING PROTEIN 76"/>
    <property type="match status" value="1"/>
</dbReference>
<evidence type="ECO:0000256" key="4">
    <source>
        <dbReference type="SAM" id="MobiDB-lite"/>
    </source>
</evidence>
<gene>
    <name evidence="6" type="ORF">INT43_006142</name>
</gene>
<comment type="function">
    <text evidence="3">DNA-binding protein that binds to both single- and double-stranded DNA. Binds preferentially to UV-damaged DNA. May be involved in DNA-metabolic processes.</text>
</comment>
<dbReference type="GO" id="GO:0003677">
    <property type="term" value="F:DNA binding"/>
    <property type="evidence" value="ECO:0007669"/>
    <property type="project" value="UniProtKB-UniRule"/>
</dbReference>
<dbReference type="Proteomes" id="UP000654370">
    <property type="component" value="Unassembled WGS sequence"/>
</dbReference>
<protein>
    <recommendedName>
        <fullName evidence="3">DNA damage-binding protein CMR1</fullName>
    </recommendedName>
</protein>
<dbReference type="Pfam" id="PF00249">
    <property type="entry name" value="Myb_DNA-binding"/>
    <property type="match status" value="1"/>
</dbReference>
<feature type="compositionally biased region" description="Basic and acidic residues" evidence="4">
    <location>
        <begin position="43"/>
        <end position="64"/>
    </location>
</feature>
<dbReference type="SUPFAM" id="SSF46689">
    <property type="entry name" value="Homeodomain-like"/>
    <property type="match status" value="1"/>
</dbReference>
<dbReference type="CDD" id="cd00167">
    <property type="entry name" value="SANT"/>
    <property type="match status" value="1"/>
</dbReference>
<feature type="region of interest" description="Disordered" evidence="4">
    <location>
        <begin position="31"/>
        <end position="72"/>
    </location>
</feature>
<dbReference type="GO" id="GO:0006974">
    <property type="term" value="P:DNA damage response"/>
    <property type="evidence" value="ECO:0007669"/>
    <property type="project" value="UniProtKB-KW"/>
</dbReference>
<dbReference type="GO" id="GO:0005634">
    <property type="term" value="C:nucleus"/>
    <property type="evidence" value="ECO:0007669"/>
    <property type="project" value="TreeGrafter"/>
</dbReference>
<dbReference type="InterPro" id="IPR009057">
    <property type="entry name" value="Homeodomain-like_sf"/>
</dbReference>
<reference evidence="6" key="1">
    <citation type="submission" date="2020-12" db="EMBL/GenBank/DDBJ databases">
        <title>Metabolic potential, ecology and presence of endohyphal bacteria is reflected in genomic diversity of Mucoromycotina.</title>
        <authorList>
            <person name="Muszewska A."/>
            <person name="Okrasinska A."/>
            <person name="Steczkiewicz K."/>
            <person name="Drgas O."/>
            <person name="Orlowska M."/>
            <person name="Perlinska-Lenart U."/>
            <person name="Aleksandrzak-Piekarczyk T."/>
            <person name="Szatraj K."/>
            <person name="Zielenkiewicz U."/>
            <person name="Pilsyk S."/>
            <person name="Malc E."/>
            <person name="Mieczkowski P."/>
            <person name="Kruszewska J.S."/>
            <person name="Biernat P."/>
            <person name="Pawlowska J."/>
        </authorList>
    </citation>
    <scope>NUCLEOTIDE SEQUENCE</scope>
    <source>
        <strain evidence="6">WA0000067209</strain>
    </source>
</reference>
<feature type="domain" description="Myb-like" evidence="5">
    <location>
        <begin position="207"/>
        <end position="253"/>
    </location>
</feature>
<dbReference type="PROSITE" id="PS50090">
    <property type="entry name" value="MYB_LIKE"/>
    <property type="match status" value="1"/>
</dbReference>
<dbReference type="OrthoDB" id="10258692at2759"/>
<dbReference type="GO" id="GO:2000001">
    <property type="term" value="P:regulation of DNA damage checkpoint"/>
    <property type="evidence" value="ECO:0007669"/>
    <property type="project" value="TreeGrafter"/>
</dbReference>
<keyword evidence="3" id="KW-0227">DNA damage</keyword>
<keyword evidence="3" id="KW-0238">DNA-binding</keyword>
<comment type="caution">
    <text evidence="6">The sequence shown here is derived from an EMBL/GenBank/DDBJ whole genome shotgun (WGS) entry which is preliminary data.</text>
</comment>
<dbReference type="InterPro" id="IPR050853">
    <property type="entry name" value="WD_repeat_DNA-damage-binding"/>
</dbReference>
<proteinExistence type="inferred from homology"/>